<dbReference type="InterPro" id="IPR007049">
    <property type="entry name" value="Carb-sel_porin_OprB"/>
</dbReference>
<proteinExistence type="inferred from homology"/>
<gene>
    <name evidence="3" type="ORF">RM520_03795</name>
</gene>
<dbReference type="InterPro" id="IPR038673">
    <property type="entry name" value="OprB_sf"/>
</dbReference>
<sequence>MNSYGILLLAFLLFYTPLRSQETEKNKAKTIELGLSYFSESFSNLKGGAQTGTNYKGYLDFSGEFDLEKLVGFKRTSIFFNTIHVHGQSISDLIGDDLLSSNIEALAGFRMQNLYLQHQSKNEKLVLRFGKQAIDDEFLTTDISNLFVHGVAAYPFTLSNNYPQWPVAAMSVFASYQLNGLWKVRTGIYQAGPEIIDEIINSTGLDFSLTPTGYLFIAEGNYAKNNHFLRFGVMHDTNSYFSNTGEEKNGLTSLYFSLDTKLFKNPNATEKGMFLFASASTATNWSYAQFDYDLRGGISWRHFVKKQNGELGLGYFYPHLGEGAQPGAQQSLKTEQFLELTYLVTLKEWWQLQVSLQQIINPGGASLSNLPDASVLGLRTYFTL</sequence>
<dbReference type="Proteomes" id="UP001250662">
    <property type="component" value="Unassembled WGS sequence"/>
</dbReference>
<comment type="similarity">
    <text evidence="1 2">Belongs to the OprB family.</text>
</comment>
<name>A0ABU3BEZ9_9FLAO</name>
<dbReference type="PANTHER" id="PTHR37944:SF1">
    <property type="entry name" value="PORIN B"/>
    <property type="match status" value="1"/>
</dbReference>
<evidence type="ECO:0000256" key="1">
    <source>
        <dbReference type="ARBA" id="ARBA00008769"/>
    </source>
</evidence>
<dbReference type="RefSeq" id="WP_311387024.1">
    <property type="nucleotide sequence ID" value="NZ_JAVRHU010000001.1"/>
</dbReference>
<evidence type="ECO:0000313" key="4">
    <source>
        <dbReference type="Proteomes" id="UP001250662"/>
    </source>
</evidence>
<dbReference type="EMBL" id="JAVRHU010000001">
    <property type="protein sequence ID" value="MDT0620734.1"/>
    <property type="molecule type" value="Genomic_DNA"/>
</dbReference>
<accession>A0ABU3BEZ9</accession>
<evidence type="ECO:0000256" key="2">
    <source>
        <dbReference type="RuleBase" id="RU363072"/>
    </source>
</evidence>
<comment type="caution">
    <text evidence="3">The sequence shown here is derived from an EMBL/GenBank/DDBJ whole genome shotgun (WGS) entry which is preliminary data.</text>
</comment>
<organism evidence="3 4">
    <name type="scientific">Croceitalea vernalis</name>
    <dbReference type="NCBI Taxonomy" id="3075599"/>
    <lineage>
        <taxon>Bacteria</taxon>
        <taxon>Pseudomonadati</taxon>
        <taxon>Bacteroidota</taxon>
        <taxon>Flavobacteriia</taxon>
        <taxon>Flavobacteriales</taxon>
        <taxon>Flavobacteriaceae</taxon>
        <taxon>Croceitalea</taxon>
    </lineage>
</organism>
<dbReference type="PANTHER" id="PTHR37944">
    <property type="entry name" value="PORIN B"/>
    <property type="match status" value="1"/>
</dbReference>
<protein>
    <submittedName>
        <fullName evidence="3">Carbohydrate porin</fullName>
    </submittedName>
</protein>
<keyword evidence="4" id="KW-1185">Reference proteome</keyword>
<evidence type="ECO:0000313" key="3">
    <source>
        <dbReference type="EMBL" id="MDT0620734.1"/>
    </source>
</evidence>
<reference evidence="3 4" key="1">
    <citation type="submission" date="2023-09" db="EMBL/GenBank/DDBJ databases">
        <authorList>
            <person name="Rey-Velasco X."/>
        </authorList>
    </citation>
    <scope>NUCLEOTIDE SEQUENCE [LARGE SCALE GENOMIC DNA]</scope>
    <source>
        <strain evidence="3 4">P007</strain>
    </source>
</reference>
<dbReference type="Gene3D" id="2.40.160.180">
    <property type="entry name" value="Carbohydrate-selective porin OprB"/>
    <property type="match status" value="1"/>
</dbReference>
<dbReference type="Pfam" id="PF04966">
    <property type="entry name" value="OprB"/>
    <property type="match status" value="1"/>
</dbReference>
<dbReference type="InterPro" id="IPR052932">
    <property type="entry name" value="OprB_Porin"/>
</dbReference>